<dbReference type="EMBL" id="JH719471">
    <property type="protein sequence ID" value="EJF56429.1"/>
    <property type="molecule type" value="Genomic_DNA"/>
</dbReference>
<dbReference type="GO" id="GO:0003677">
    <property type="term" value="F:DNA binding"/>
    <property type="evidence" value="ECO:0007669"/>
    <property type="project" value="TreeGrafter"/>
</dbReference>
<dbReference type="AlphaFoldDB" id="R7SJV9"/>
<dbReference type="KEGG" id="dsq:DICSQDRAFT_39358"/>
<organism evidence="2 3">
    <name type="scientific">Dichomitus squalens (strain LYAD-421)</name>
    <name type="common">Western red white-rot fungus</name>
    <dbReference type="NCBI Taxonomy" id="732165"/>
    <lineage>
        <taxon>Eukaryota</taxon>
        <taxon>Fungi</taxon>
        <taxon>Dikarya</taxon>
        <taxon>Basidiomycota</taxon>
        <taxon>Agaricomycotina</taxon>
        <taxon>Agaricomycetes</taxon>
        <taxon>Polyporales</taxon>
        <taxon>Polyporaceae</taxon>
        <taxon>Dichomitus</taxon>
    </lineage>
</organism>
<dbReference type="Proteomes" id="UP000053319">
    <property type="component" value="Unassembled WGS sequence"/>
</dbReference>
<name>R7SJV9_DICSQ</name>
<evidence type="ECO:0000259" key="1">
    <source>
        <dbReference type="Pfam" id="PF03184"/>
    </source>
</evidence>
<dbReference type="InterPro" id="IPR004875">
    <property type="entry name" value="DDE_SF_endonuclease_dom"/>
</dbReference>
<dbReference type="GeneID" id="18841857"/>
<dbReference type="OMA" id="WKQDNPL"/>
<proteinExistence type="predicted"/>
<dbReference type="InterPro" id="IPR050863">
    <property type="entry name" value="CenT-Element_Derived"/>
</dbReference>
<dbReference type="Gene3D" id="3.30.420.10">
    <property type="entry name" value="Ribonuclease H-like superfamily/Ribonuclease H"/>
    <property type="match status" value="1"/>
</dbReference>
<evidence type="ECO:0000313" key="3">
    <source>
        <dbReference type="Proteomes" id="UP000053319"/>
    </source>
</evidence>
<sequence>PIAPECIYGMDETGLQLGLGVSERVLGPKGRKVQYQQQSGDRENITVLVTICADGTSLAPAVIYKAEAYHSRWKQDNPLEASLGYSKKGYSNGEIGLEWIKHFDAQTKEKARGRRRLLLVDGHASHYTFALLDYARTHNIHILCYPSHSTHVFQGLDVVIFSPLKRQWTIARKEFESRGVKVNKTNFLKVYAQAHIKAVTPDNIRAAFRKTGVVPYDPTVIKQDFMAPSLESSSRGSLPL</sequence>
<feature type="non-terminal residue" evidence="2">
    <location>
        <position position="1"/>
    </location>
</feature>
<dbReference type="RefSeq" id="XP_007370803.1">
    <property type="nucleotide sequence ID" value="XM_007370741.1"/>
</dbReference>
<gene>
    <name evidence="2" type="ORF">DICSQDRAFT_39358</name>
</gene>
<dbReference type="Pfam" id="PF03184">
    <property type="entry name" value="DDE_1"/>
    <property type="match status" value="1"/>
</dbReference>
<dbReference type="PANTHER" id="PTHR19303:SF74">
    <property type="entry name" value="POGO TRANSPOSABLE ELEMENT WITH KRAB DOMAIN"/>
    <property type="match status" value="1"/>
</dbReference>
<dbReference type="InterPro" id="IPR036397">
    <property type="entry name" value="RNaseH_sf"/>
</dbReference>
<dbReference type="PANTHER" id="PTHR19303">
    <property type="entry name" value="TRANSPOSON"/>
    <property type="match status" value="1"/>
</dbReference>
<evidence type="ECO:0000313" key="2">
    <source>
        <dbReference type="EMBL" id="EJF56429.1"/>
    </source>
</evidence>
<dbReference type="GO" id="GO:0005634">
    <property type="term" value="C:nucleus"/>
    <property type="evidence" value="ECO:0007669"/>
    <property type="project" value="TreeGrafter"/>
</dbReference>
<feature type="domain" description="DDE-1" evidence="1">
    <location>
        <begin position="43"/>
        <end position="208"/>
    </location>
</feature>
<reference evidence="2 3" key="1">
    <citation type="journal article" date="2012" name="Science">
        <title>The Paleozoic origin of enzymatic lignin decomposition reconstructed from 31 fungal genomes.</title>
        <authorList>
            <person name="Floudas D."/>
            <person name="Binder M."/>
            <person name="Riley R."/>
            <person name="Barry K."/>
            <person name="Blanchette R.A."/>
            <person name="Henrissat B."/>
            <person name="Martinez A.T."/>
            <person name="Otillar R."/>
            <person name="Spatafora J.W."/>
            <person name="Yadav J.S."/>
            <person name="Aerts A."/>
            <person name="Benoit I."/>
            <person name="Boyd A."/>
            <person name="Carlson A."/>
            <person name="Copeland A."/>
            <person name="Coutinho P.M."/>
            <person name="de Vries R.P."/>
            <person name="Ferreira P."/>
            <person name="Findley K."/>
            <person name="Foster B."/>
            <person name="Gaskell J."/>
            <person name="Glotzer D."/>
            <person name="Gorecki P."/>
            <person name="Heitman J."/>
            <person name="Hesse C."/>
            <person name="Hori C."/>
            <person name="Igarashi K."/>
            <person name="Jurgens J.A."/>
            <person name="Kallen N."/>
            <person name="Kersten P."/>
            <person name="Kohler A."/>
            <person name="Kuees U."/>
            <person name="Kumar T.K.A."/>
            <person name="Kuo A."/>
            <person name="LaButti K."/>
            <person name="Larrondo L.F."/>
            <person name="Lindquist E."/>
            <person name="Ling A."/>
            <person name="Lombard V."/>
            <person name="Lucas S."/>
            <person name="Lundell T."/>
            <person name="Martin R."/>
            <person name="McLaughlin D.J."/>
            <person name="Morgenstern I."/>
            <person name="Morin E."/>
            <person name="Murat C."/>
            <person name="Nagy L.G."/>
            <person name="Nolan M."/>
            <person name="Ohm R.A."/>
            <person name="Patyshakuliyeva A."/>
            <person name="Rokas A."/>
            <person name="Ruiz-Duenas F.J."/>
            <person name="Sabat G."/>
            <person name="Salamov A."/>
            <person name="Samejima M."/>
            <person name="Schmutz J."/>
            <person name="Slot J.C."/>
            <person name="St John F."/>
            <person name="Stenlid J."/>
            <person name="Sun H."/>
            <person name="Sun S."/>
            <person name="Syed K."/>
            <person name="Tsang A."/>
            <person name="Wiebenga A."/>
            <person name="Young D."/>
            <person name="Pisabarro A."/>
            <person name="Eastwood D.C."/>
            <person name="Martin F."/>
            <person name="Cullen D."/>
            <person name="Grigoriev I.V."/>
            <person name="Hibbett D.S."/>
        </authorList>
    </citation>
    <scope>NUCLEOTIDE SEQUENCE [LARGE SCALE GENOMIC DNA]</scope>
    <source>
        <strain evidence="2 3">LYAD-421 SS1</strain>
    </source>
</reference>
<dbReference type="HOGENOM" id="CLU_013929_2_2_1"/>
<feature type="non-terminal residue" evidence="2">
    <location>
        <position position="240"/>
    </location>
</feature>
<protein>
    <submittedName>
        <fullName evidence="2">CENP-B protein</fullName>
    </submittedName>
</protein>
<dbReference type="OrthoDB" id="2800589at2759"/>
<accession>R7SJV9</accession>